<keyword evidence="5 13" id="KW-0220">Diaminopimelate biosynthesis</keyword>
<dbReference type="Proteomes" id="UP000739538">
    <property type="component" value="Unassembled WGS sequence"/>
</dbReference>
<dbReference type="PANTHER" id="PTHR20836">
    <property type="entry name" value="DIHYDRODIPICOLINATE REDUCTASE"/>
    <property type="match status" value="1"/>
</dbReference>
<evidence type="ECO:0000256" key="12">
    <source>
        <dbReference type="ARBA" id="ARBA00049396"/>
    </source>
</evidence>
<keyword evidence="7 13" id="KW-0520">NAD</keyword>
<comment type="subunit">
    <text evidence="13">Homotetramer.</text>
</comment>
<feature type="domain" description="Dihydrodipicolinate reductase N-terminal" evidence="15">
    <location>
        <begin position="37"/>
        <end position="137"/>
    </location>
</feature>
<evidence type="ECO:0000256" key="14">
    <source>
        <dbReference type="SAM" id="MobiDB-lite"/>
    </source>
</evidence>
<dbReference type="InterPro" id="IPR022663">
    <property type="entry name" value="DapB_C"/>
</dbReference>
<dbReference type="SUPFAM" id="SSF51735">
    <property type="entry name" value="NAD(P)-binding Rossmann-fold domains"/>
    <property type="match status" value="1"/>
</dbReference>
<organism evidence="17 18">
    <name type="scientific">Eiseniibacteriota bacterium</name>
    <dbReference type="NCBI Taxonomy" id="2212470"/>
    <lineage>
        <taxon>Bacteria</taxon>
        <taxon>Candidatus Eiseniibacteriota</taxon>
    </lineage>
</organism>
<feature type="binding site" evidence="13">
    <location>
        <begin position="42"/>
        <end position="47"/>
    </location>
    <ligand>
        <name>NAD(+)</name>
        <dbReference type="ChEBI" id="CHEBI:57540"/>
    </ligand>
</feature>
<comment type="catalytic activity">
    <reaction evidence="12 13">
        <text>(S)-2,3,4,5-tetrahydrodipicolinate + NAD(+) + H2O = (2S,4S)-4-hydroxy-2,3,4,5-tetrahydrodipicolinate + NADH + H(+)</text>
        <dbReference type="Rhea" id="RHEA:35323"/>
        <dbReference type="ChEBI" id="CHEBI:15377"/>
        <dbReference type="ChEBI" id="CHEBI:15378"/>
        <dbReference type="ChEBI" id="CHEBI:16845"/>
        <dbReference type="ChEBI" id="CHEBI:57540"/>
        <dbReference type="ChEBI" id="CHEBI:57945"/>
        <dbReference type="ChEBI" id="CHEBI:67139"/>
        <dbReference type="EC" id="1.17.1.8"/>
    </reaction>
</comment>
<evidence type="ECO:0000256" key="4">
    <source>
        <dbReference type="ARBA" id="ARBA00022857"/>
    </source>
</evidence>
<reference evidence="17" key="1">
    <citation type="submission" date="2020-04" db="EMBL/GenBank/DDBJ databases">
        <authorList>
            <person name="Zhang T."/>
        </authorList>
    </citation>
    <scope>NUCLEOTIDE SEQUENCE</scope>
    <source>
        <strain evidence="17">HKST-UBA02</strain>
    </source>
</reference>
<keyword evidence="8 13" id="KW-0457">Lysine biosynthesis</keyword>
<feature type="region of interest" description="Disordered" evidence="14">
    <location>
        <begin position="1"/>
        <end position="30"/>
    </location>
</feature>
<dbReference type="EC" id="1.17.1.8" evidence="10 13"/>
<dbReference type="GO" id="GO:0008839">
    <property type="term" value="F:4-hydroxy-tetrahydrodipicolinate reductase"/>
    <property type="evidence" value="ECO:0007669"/>
    <property type="project" value="UniProtKB-UniRule"/>
</dbReference>
<evidence type="ECO:0000256" key="7">
    <source>
        <dbReference type="ARBA" id="ARBA00023027"/>
    </source>
</evidence>
<keyword evidence="2 13" id="KW-0963">Cytoplasm</keyword>
<dbReference type="GO" id="GO:0019877">
    <property type="term" value="P:diaminopimelate biosynthetic process"/>
    <property type="evidence" value="ECO:0007669"/>
    <property type="project" value="UniProtKB-UniRule"/>
</dbReference>
<dbReference type="HAMAP" id="MF_00102">
    <property type="entry name" value="DapB"/>
    <property type="match status" value="1"/>
</dbReference>
<dbReference type="InterPro" id="IPR023940">
    <property type="entry name" value="DHDPR_bac"/>
</dbReference>
<dbReference type="Gene3D" id="3.40.50.720">
    <property type="entry name" value="NAD(P)-binding Rossmann-like Domain"/>
    <property type="match status" value="1"/>
</dbReference>
<evidence type="ECO:0000256" key="3">
    <source>
        <dbReference type="ARBA" id="ARBA00022605"/>
    </source>
</evidence>
<evidence type="ECO:0000256" key="2">
    <source>
        <dbReference type="ARBA" id="ARBA00022490"/>
    </source>
</evidence>
<dbReference type="SUPFAM" id="SSF55347">
    <property type="entry name" value="Glyceraldehyde-3-phosphate dehydrogenase-like, C-terminal domain"/>
    <property type="match status" value="1"/>
</dbReference>
<evidence type="ECO:0000256" key="13">
    <source>
        <dbReference type="HAMAP-Rule" id="MF_00102"/>
    </source>
</evidence>
<dbReference type="GO" id="GO:0005737">
    <property type="term" value="C:cytoplasm"/>
    <property type="evidence" value="ECO:0007669"/>
    <property type="project" value="UniProtKB-SubCell"/>
</dbReference>
<comment type="subcellular location">
    <subcellularLocation>
        <location evidence="13">Cytoplasm</location>
    </subcellularLocation>
</comment>
<evidence type="ECO:0000259" key="15">
    <source>
        <dbReference type="Pfam" id="PF01113"/>
    </source>
</evidence>
<dbReference type="GO" id="GO:0016726">
    <property type="term" value="F:oxidoreductase activity, acting on CH or CH2 groups, NAD or NADP as acceptor"/>
    <property type="evidence" value="ECO:0007669"/>
    <property type="project" value="UniProtKB-UniRule"/>
</dbReference>
<evidence type="ECO:0000256" key="8">
    <source>
        <dbReference type="ARBA" id="ARBA00023154"/>
    </source>
</evidence>
<dbReference type="InterPro" id="IPR000846">
    <property type="entry name" value="DapB_N"/>
</dbReference>
<comment type="pathway">
    <text evidence="9 13">Amino-acid biosynthesis; L-lysine biosynthesis via DAP pathway; (S)-tetrahydrodipicolinate from L-aspartate: step 4/4.</text>
</comment>
<keyword evidence="6 13" id="KW-0560">Oxidoreductase</keyword>
<dbReference type="CDD" id="cd02274">
    <property type="entry name" value="DHDPR_N"/>
    <property type="match status" value="1"/>
</dbReference>
<dbReference type="Pfam" id="PF01113">
    <property type="entry name" value="DapB_N"/>
    <property type="match status" value="1"/>
</dbReference>
<feature type="binding site" evidence="13">
    <location>
        <position position="169"/>
    </location>
    <ligand>
        <name>(S)-2,3,4,5-tetrahydrodipicolinate</name>
        <dbReference type="ChEBI" id="CHEBI:16845"/>
    </ligand>
</feature>
<feature type="binding site" evidence="13">
    <location>
        <begin position="111"/>
        <end position="113"/>
    </location>
    <ligand>
        <name>NAD(+)</name>
        <dbReference type="ChEBI" id="CHEBI:57540"/>
    </ligand>
</feature>
<feature type="binding site" evidence="13">
    <location>
        <begin position="178"/>
        <end position="179"/>
    </location>
    <ligand>
        <name>(S)-2,3,4,5-tetrahydrodipicolinate</name>
        <dbReference type="ChEBI" id="CHEBI:16845"/>
    </ligand>
</feature>
<feature type="compositionally biased region" description="Pro residues" evidence="14">
    <location>
        <begin position="1"/>
        <end position="14"/>
    </location>
</feature>
<feature type="active site" description="Proton donor" evidence="13">
    <location>
        <position position="172"/>
    </location>
</feature>
<feature type="domain" description="Dihydrodipicolinate reductase C-terminal" evidence="16">
    <location>
        <begin position="141"/>
        <end position="271"/>
    </location>
</feature>
<reference evidence="17" key="2">
    <citation type="journal article" date="2021" name="Microbiome">
        <title>Successional dynamics and alternative stable states in a saline activated sludge microbial community over 9 years.</title>
        <authorList>
            <person name="Wang Y."/>
            <person name="Ye J."/>
            <person name="Ju F."/>
            <person name="Liu L."/>
            <person name="Boyd J.A."/>
            <person name="Deng Y."/>
            <person name="Parks D.H."/>
            <person name="Jiang X."/>
            <person name="Yin X."/>
            <person name="Woodcroft B.J."/>
            <person name="Tyson G.W."/>
            <person name="Hugenholtz P."/>
            <person name="Polz M.F."/>
            <person name="Zhang T."/>
        </authorList>
    </citation>
    <scope>NUCLEOTIDE SEQUENCE</scope>
    <source>
        <strain evidence="17">HKST-UBA02</strain>
    </source>
</reference>
<evidence type="ECO:0000256" key="6">
    <source>
        <dbReference type="ARBA" id="ARBA00023002"/>
    </source>
</evidence>
<dbReference type="GO" id="GO:0050661">
    <property type="term" value="F:NADP binding"/>
    <property type="evidence" value="ECO:0007669"/>
    <property type="project" value="UniProtKB-UniRule"/>
</dbReference>
<dbReference type="EMBL" id="JAGQHS010000045">
    <property type="protein sequence ID" value="MCA9756217.1"/>
    <property type="molecule type" value="Genomic_DNA"/>
</dbReference>
<feature type="active site" description="Proton donor/acceptor" evidence="13">
    <location>
        <position position="168"/>
    </location>
</feature>
<protein>
    <recommendedName>
        <fullName evidence="10 13">4-hydroxy-tetrahydrodipicolinate reductase</fullName>
        <shortName evidence="13">HTPA reductase</shortName>
        <ecNumber evidence="10 13">1.17.1.8</ecNumber>
    </recommendedName>
</protein>
<comment type="caution">
    <text evidence="13">Lacks conserved residue(s) required for the propagation of feature annotation.</text>
</comment>
<evidence type="ECO:0000313" key="18">
    <source>
        <dbReference type="Proteomes" id="UP000739538"/>
    </source>
</evidence>
<evidence type="ECO:0000259" key="16">
    <source>
        <dbReference type="Pfam" id="PF05173"/>
    </source>
</evidence>
<keyword evidence="4 13" id="KW-0521">NADP</keyword>
<evidence type="ECO:0000256" key="11">
    <source>
        <dbReference type="ARBA" id="ARBA00049080"/>
    </source>
</evidence>
<evidence type="ECO:0000256" key="1">
    <source>
        <dbReference type="ARBA" id="ARBA00006642"/>
    </source>
</evidence>
<comment type="function">
    <text evidence="13">Catalyzes the conversion of 4-hydroxy-tetrahydrodipicolinate (HTPA) to tetrahydrodipicolinate.</text>
</comment>
<dbReference type="PIRSF" id="PIRSF000161">
    <property type="entry name" value="DHPR"/>
    <property type="match status" value="1"/>
</dbReference>
<dbReference type="GO" id="GO:0051287">
    <property type="term" value="F:NAD binding"/>
    <property type="evidence" value="ECO:0007669"/>
    <property type="project" value="UniProtKB-UniRule"/>
</dbReference>
<dbReference type="InterPro" id="IPR036291">
    <property type="entry name" value="NAD(P)-bd_dom_sf"/>
</dbReference>
<proteinExistence type="inferred from homology"/>
<dbReference type="GO" id="GO:0009089">
    <property type="term" value="P:lysine biosynthetic process via diaminopimelate"/>
    <property type="evidence" value="ECO:0007669"/>
    <property type="project" value="UniProtKB-UniRule"/>
</dbReference>
<dbReference type="NCBIfam" id="TIGR00036">
    <property type="entry name" value="dapB"/>
    <property type="match status" value="1"/>
</dbReference>
<evidence type="ECO:0000256" key="9">
    <source>
        <dbReference type="ARBA" id="ARBA00037922"/>
    </source>
</evidence>
<dbReference type="Pfam" id="PF05173">
    <property type="entry name" value="DapB_C"/>
    <property type="match status" value="1"/>
</dbReference>
<dbReference type="AlphaFoldDB" id="A0A956SD60"/>
<comment type="catalytic activity">
    <reaction evidence="11 13">
        <text>(S)-2,3,4,5-tetrahydrodipicolinate + NADP(+) + H2O = (2S,4S)-4-hydroxy-2,3,4,5-tetrahydrodipicolinate + NADPH + H(+)</text>
        <dbReference type="Rhea" id="RHEA:35331"/>
        <dbReference type="ChEBI" id="CHEBI:15377"/>
        <dbReference type="ChEBI" id="CHEBI:15378"/>
        <dbReference type="ChEBI" id="CHEBI:16845"/>
        <dbReference type="ChEBI" id="CHEBI:57783"/>
        <dbReference type="ChEBI" id="CHEBI:58349"/>
        <dbReference type="ChEBI" id="CHEBI:67139"/>
        <dbReference type="EC" id="1.17.1.8"/>
    </reaction>
</comment>
<comment type="caution">
    <text evidence="17">The sequence shown here is derived from an EMBL/GenBank/DDBJ whole genome shotgun (WGS) entry which is preliminary data.</text>
</comment>
<feature type="binding site" evidence="13">
    <location>
        <begin position="135"/>
        <end position="138"/>
    </location>
    <ligand>
        <name>NAD(+)</name>
        <dbReference type="ChEBI" id="CHEBI:57540"/>
    </ligand>
</feature>
<comment type="caution">
    <text evidence="13">Was originally thought to be a dihydrodipicolinate reductase (DHDPR), catalyzing the conversion of dihydrodipicolinate to tetrahydrodipicolinate. However, it was shown in E.coli that the substrate of the enzymatic reaction is not dihydrodipicolinate (DHDP) but in fact (2S,4S)-4-hydroxy-2,3,4,5-tetrahydrodipicolinic acid (HTPA), the product released by the DapA-catalyzed reaction.</text>
</comment>
<dbReference type="InterPro" id="IPR022664">
    <property type="entry name" value="DapB_N_CS"/>
</dbReference>
<dbReference type="Gene3D" id="3.30.360.10">
    <property type="entry name" value="Dihydrodipicolinate Reductase, domain 2"/>
    <property type="match status" value="1"/>
</dbReference>
<name>A0A956SD60_UNCEI</name>
<evidence type="ECO:0000256" key="5">
    <source>
        <dbReference type="ARBA" id="ARBA00022915"/>
    </source>
</evidence>
<comment type="similarity">
    <text evidence="1 13">Belongs to the DapB family.</text>
</comment>
<evidence type="ECO:0000313" key="17">
    <source>
        <dbReference type="EMBL" id="MCA9756217.1"/>
    </source>
</evidence>
<accession>A0A956SD60</accession>
<gene>
    <name evidence="13 17" type="primary">dapB</name>
    <name evidence="17" type="ORF">KDA27_10465</name>
</gene>
<sequence>MNPLRPSRPVPGPGPAMGSTAGAPFRSSGTAESEPLRLLVVGSNGRMGRKLCTTIEAAKDLELAGSVDSDPDSWNAIDPRKVDAVVEFTHASAIVGLASRLEALGKPWLSGTTGLDEQERHAIEHTAARVPVLWAANTSLGVALLRHWLREAAELLPPDWELEIVETHHTGKKDAPSGTALALAEVYREVRGGKLMLGRGRESDPREAGEIGIQSLRLPGVVGEHRVHLSNGAESFELTHRAHDRVAFVLGALEAVRWLVGRPAGLYGLDDWAQDRLGN</sequence>
<dbReference type="PANTHER" id="PTHR20836:SF0">
    <property type="entry name" value="4-HYDROXY-TETRAHYDRODIPICOLINATE REDUCTASE 1, CHLOROPLASTIC-RELATED"/>
    <property type="match status" value="1"/>
</dbReference>
<evidence type="ECO:0000256" key="10">
    <source>
        <dbReference type="ARBA" id="ARBA00038983"/>
    </source>
</evidence>
<keyword evidence="3 13" id="KW-0028">Amino-acid biosynthesis</keyword>
<dbReference type="PROSITE" id="PS01298">
    <property type="entry name" value="DAPB"/>
    <property type="match status" value="1"/>
</dbReference>